<dbReference type="PANTHER" id="PTHR42879:SF2">
    <property type="entry name" value="3-OXOACYL-[ACYL-CARRIER-PROTEIN] REDUCTASE FABG"/>
    <property type="match status" value="1"/>
</dbReference>
<dbReference type="Gene3D" id="3.40.50.720">
    <property type="entry name" value="NAD(P)-binding Rossmann-like Domain"/>
    <property type="match status" value="1"/>
</dbReference>
<dbReference type="Pfam" id="PF13561">
    <property type="entry name" value="adh_short_C2"/>
    <property type="match status" value="1"/>
</dbReference>
<name>B2JSK2_PARP8</name>
<dbReference type="InterPro" id="IPR050259">
    <property type="entry name" value="SDR"/>
</dbReference>
<dbReference type="FunFam" id="3.40.50.720:FF:000173">
    <property type="entry name" value="3-oxoacyl-[acyl-carrier protein] reductase"/>
    <property type="match status" value="1"/>
</dbReference>
<dbReference type="GO" id="GO:0032787">
    <property type="term" value="P:monocarboxylic acid metabolic process"/>
    <property type="evidence" value="ECO:0007669"/>
    <property type="project" value="UniProtKB-ARBA"/>
</dbReference>
<evidence type="ECO:0000313" key="3">
    <source>
        <dbReference type="EMBL" id="ACC74022.1"/>
    </source>
</evidence>
<dbReference type="HOGENOM" id="CLU_010194_1_2_4"/>
<dbReference type="InterPro" id="IPR036291">
    <property type="entry name" value="NAD(P)-bd_dom_sf"/>
</dbReference>
<protein>
    <submittedName>
        <fullName evidence="3">Short-chain dehydrogenase/reductase SDR</fullName>
    </submittedName>
</protein>
<dbReference type="Proteomes" id="UP000001192">
    <property type="component" value="Chromosome 2"/>
</dbReference>
<organism evidence="3 4">
    <name type="scientific">Paraburkholderia phymatum (strain DSM 17167 / CIP 108236 / LMG 21445 / STM815)</name>
    <name type="common">Burkholderia phymatum</name>
    <dbReference type="NCBI Taxonomy" id="391038"/>
    <lineage>
        <taxon>Bacteria</taxon>
        <taxon>Pseudomonadati</taxon>
        <taxon>Pseudomonadota</taxon>
        <taxon>Betaproteobacteria</taxon>
        <taxon>Burkholderiales</taxon>
        <taxon>Burkholderiaceae</taxon>
        <taxon>Paraburkholderia</taxon>
    </lineage>
</organism>
<dbReference type="AlphaFoldDB" id="B2JSK2"/>
<evidence type="ECO:0000313" key="4">
    <source>
        <dbReference type="Proteomes" id="UP000001192"/>
    </source>
</evidence>
<dbReference type="RefSeq" id="WP_012404188.1">
    <property type="nucleotide sequence ID" value="NC_010623.1"/>
</dbReference>
<dbReference type="PROSITE" id="PS00061">
    <property type="entry name" value="ADH_SHORT"/>
    <property type="match status" value="1"/>
</dbReference>
<keyword evidence="2" id="KW-0560">Oxidoreductase</keyword>
<dbReference type="PANTHER" id="PTHR42879">
    <property type="entry name" value="3-OXOACYL-(ACYL-CARRIER-PROTEIN) REDUCTASE"/>
    <property type="match status" value="1"/>
</dbReference>
<comment type="similarity">
    <text evidence="1">Belongs to the short-chain dehydrogenases/reductases (SDR) family.</text>
</comment>
<dbReference type="GO" id="GO:0016491">
    <property type="term" value="F:oxidoreductase activity"/>
    <property type="evidence" value="ECO:0007669"/>
    <property type="project" value="UniProtKB-KW"/>
</dbReference>
<dbReference type="InterPro" id="IPR002347">
    <property type="entry name" value="SDR_fam"/>
</dbReference>
<gene>
    <name evidence="3" type="ordered locus">Bphy_4924</name>
</gene>
<dbReference type="PRINTS" id="PR00080">
    <property type="entry name" value="SDRFAMILY"/>
</dbReference>
<dbReference type="eggNOG" id="COG1028">
    <property type="taxonomic scope" value="Bacteria"/>
</dbReference>
<dbReference type="KEGG" id="bph:Bphy_4924"/>
<dbReference type="NCBIfam" id="NF009466">
    <property type="entry name" value="PRK12826.1-2"/>
    <property type="match status" value="1"/>
</dbReference>
<proteinExistence type="inferred from homology"/>
<dbReference type="PRINTS" id="PR00081">
    <property type="entry name" value="GDHRDH"/>
</dbReference>
<dbReference type="EMBL" id="CP001044">
    <property type="protein sequence ID" value="ACC74022.1"/>
    <property type="molecule type" value="Genomic_DNA"/>
</dbReference>
<accession>B2JSK2</accession>
<evidence type="ECO:0000256" key="2">
    <source>
        <dbReference type="ARBA" id="ARBA00023002"/>
    </source>
</evidence>
<dbReference type="OrthoDB" id="9806974at2"/>
<sequence length="267" mass="28067">MSATPVVNQNSKRPSQTAGRVAVVTGAAGGIGAAIVRRLADDGFTVIVADLNLAAAEETAHQMSARGLSAIPMQLDVGKSESIDEFFALVGNQFERCDVLVNNAGIAKTFPFEEVPLDHWRSLMEINLTGPLLLTQQAVRFMVKRKWGRVINIASVAGIRASVGRTGYGTSKAAVMGLTRQVAVEYAEHGITANAVAPGPIETPMATALHSAAQRDAFMRHVPMRRYGTPDEVAGVVSFLASDSASYVTGQTISVDGGFVAAGLIDA</sequence>
<keyword evidence="4" id="KW-1185">Reference proteome</keyword>
<dbReference type="STRING" id="391038.Bphy_4924"/>
<evidence type="ECO:0000256" key="1">
    <source>
        <dbReference type="ARBA" id="ARBA00006484"/>
    </source>
</evidence>
<dbReference type="SUPFAM" id="SSF51735">
    <property type="entry name" value="NAD(P)-binding Rossmann-fold domains"/>
    <property type="match status" value="1"/>
</dbReference>
<dbReference type="NCBIfam" id="NF005559">
    <property type="entry name" value="PRK07231.1"/>
    <property type="match status" value="1"/>
</dbReference>
<reference evidence="4" key="1">
    <citation type="journal article" date="2014" name="Stand. Genomic Sci.">
        <title>Complete genome sequence of Burkholderia phymatum STM815(T), a broad host range and efficient nitrogen-fixing symbiont of Mimosa species.</title>
        <authorList>
            <person name="Moulin L."/>
            <person name="Klonowska A."/>
            <person name="Caroline B."/>
            <person name="Booth K."/>
            <person name="Vriezen J.A."/>
            <person name="Melkonian R."/>
            <person name="James E.K."/>
            <person name="Young J.P."/>
            <person name="Bena G."/>
            <person name="Hauser L."/>
            <person name="Land M."/>
            <person name="Kyrpides N."/>
            <person name="Bruce D."/>
            <person name="Chain P."/>
            <person name="Copeland A."/>
            <person name="Pitluck S."/>
            <person name="Woyke T."/>
            <person name="Lizotte-Waniewski M."/>
            <person name="Bristow J."/>
            <person name="Riley M."/>
        </authorList>
    </citation>
    <scope>NUCLEOTIDE SEQUENCE [LARGE SCALE GENOMIC DNA]</scope>
    <source>
        <strain evidence="4">DSM 17167 / CIP 108236 / LMG 21445 / STM815</strain>
    </source>
</reference>
<dbReference type="InterPro" id="IPR020904">
    <property type="entry name" value="Sc_DH/Rdtase_CS"/>
</dbReference>